<dbReference type="RefSeq" id="WP_136942529.1">
    <property type="nucleotide sequence ID" value="NZ_SWKR01000002.1"/>
</dbReference>
<evidence type="ECO:0000313" key="2">
    <source>
        <dbReference type="EMBL" id="TKD50586.1"/>
    </source>
</evidence>
<dbReference type="PROSITE" id="PS51318">
    <property type="entry name" value="TAT"/>
    <property type="match status" value="1"/>
</dbReference>
<organism evidence="2 3">
    <name type="scientific">Sphingomonas baiyangensis</name>
    <dbReference type="NCBI Taxonomy" id="2572576"/>
    <lineage>
        <taxon>Bacteria</taxon>
        <taxon>Pseudomonadati</taxon>
        <taxon>Pseudomonadota</taxon>
        <taxon>Alphaproteobacteria</taxon>
        <taxon>Sphingomonadales</taxon>
        <taxon>Sphingomonadaceae</taxon>
        <taxon>Sphingomonas</taxon>
    </lineage>
</organism>
<feature type="signal peptide" evidence="1">
    <location>
        <begin position="1"/>
        <end position="26"/>
    </location>
</feature>
<feature type="chain" id="PRO_5020993260" description="Twin-arginine translocation signal domain-containing protein" evidence="1">
    <location>
        <begin position="27"/>
        <end position="141"/>
    </location>
</feature>
<comment type="caution">
    <text evidence="2">The sequence shown here is derived from an EMBL/GenBank/DDBJ whole genome shotgun (WGS) entry which is preliminary data.</text>
</comment>
<keyword evidence="3" id="KW-1185">Reference proteome</keyword>
<accession>A0A4U1L3B8</accession>
<dbReference type="EMBL" id="SWKR01000002">
    <property type="protein sequence ID" value="TKD50586.1"/>
    <property type="molecule type" value="Genomic_DNA"/>
</dbReference>
<gene>
    <name evidence="2" type="ORF">FBR43_07265</name>
</gene>
<proteinExistence type="predicted"/>
<sequence>MVSRRGILGALAAAAPAVAIGIPAAAAPVSNWDALRDISGIIADEPVHAKWTLLWERVSRARGEWHAARAKLENRPYNRRALAMFEREAEVAYIEAIGALLDEPAPSPLAALQKIAVTLEPGFAQDVRQSITRDLVMRGAR</sequence>
<dbReference type="InterPro" id="IPR006311">
    <property type="entry name" value="TAT_signal"/>
</dbReference>
<evidence type="ECO:0000256" key="1">
    <source>
        <dbReference type="SAM" id="SignalP"/>
    </source>
</evidence>
<keyword evidence="1" id="KW-0732">Signal</keyword>
<reference evidence="2 3" key="1">
    <citation type="submission" date="2019-04" db="EMBL/GenBank/DDBJ databases">
        <authorList>
            <person name="Yang Y."/>
            <person name="Wei D."/>
        </authorList>
    </citation>
    <scope>NUCLEOTIDE SEQUENCE [LARGE SCALE GENOMIC DNA]</scope>
    <source>
        <strain evidence="2 3">L-1-4w-11</strain>
    </source>
</reference>
<evidence type="ECO:0000313" key="3">
    <source>
        <dbReference type="Proteomes" id="UP000309138"/>
    </source>
</evidence>
<dbReference type="AlphaFoldDB" id="A0A4U1L3B8"/>
<evidence type="ECO:0008006" key="4">
    <source>
        <dbReference type="Google" id="ProtNLM"/>
    </source>
</evidence>
<protein>
    <recommendedName>
        <fullName evidence="4">Twin-arginine translocation signal domain-containing protein</fullName>
    </recommendedName>
</protein>
<name>A0A4U1L3B8_9SPHN</name>
<dbReference type="Proteomes" id="UP000309138">
    <property type="component" value="Unassembled WGS sequence"/>
</dbReference>